<reference evidence="1 2" key="1">
    <citation type="journal article" date="2017" name="Gigascience">
        <title>Genome sequence of the small brown planthopper, Laodelphax striatellus.</title>
        <authorList>
            <person name="Zhu J."/>
            <person name="Jiang F."/>
            <person name="Wang X."/>
            <person name="Yang P."/>
            <person name="Bao Y."/>
            <person name="Zhao W."/>
            <person name="Wang W."/>
            <person name="Lu H."/>
            <person name="Wang Q."/>
            <person name="Cui N."/>
            <person name="Li J."/>
            <person name="Chen X."/>
            <person name="Luo L."/>
            <person name="Yu J."/>
            <person name="Kang L."/>
            <person name="Cui F."/>
        </authorList>
    </citation>
    <scope>NUCLEOTIDE SEQUENCE [LARGE SCALE GENOMIC DNA]</scope>
    <source>
        <strain evidence="1">Lst14</strain>
    </source>
</reference>
<evidence type="ECO:0000313" key="1">
    <source>
        <dbReference type="EMBL" id="RZF38073.1"/>
    </source>
</evidence>
<dbReference type="AlphaFoldDB" id="A0A482WX56"/>
<comment type="caution">
    <text evidence="1">The sequence shown here is derived from an EMBL/GenBank/DDBJ whole genome shotgun (WGS) entry which is preliminary data.</text>
</comment>
<accession>A0A482WX56</accession>
<dbReference type="InParanoid" id="A0A482WX56"/>
<organism evidence="1 2">
    <name type="scientific">Laodelphax striatellus</name>
    <name type="common">Small brown planthopper</name>
    <name type="synonym">Delphax striatella</name>
    <dbReference type="NCBI Taxonomy" id="195883"/>
    <lineage>
        <taxon>Eukaryota</taxon>
        <taxon>Metazoa</taxon>
        <taxon>Ecdysozoa</taxon>
        <taxon>Arthropoda</taxon>
        <taxon>Hexapoda</taxon>
        <taxon>Insecta</taxon>
        <taxon>Pterygota</taxon>
        <taxon>Neoptera</taxon>
        <taxon>Paraneoptera</taxon>
        <taxon>Hemiptera</taxon>
        <taxon>Auchenorrhyncha</taxon>
        <taxon>Fulgoroidea</taxon>
        <taxon>Delphacidae</taxon>
        <taxon>Criomorphinae</taxon>
        <taxon>Laodelphax</taxon>
    </lineage>
</organism>
<dbReference type="Proteomes" id="UP000291343">
    <property type="component" value="Unassembled WGS sequence"/>
</dbReference>
<gene>
    <name evidence="1" type="ORF">LSTR_LSTR006472</name>
</gene>
<dbReference type="OrthoDB" id="6761232at2759"/>
<proteinExistence type="predicted"/>
<keyword evidence="2" id="KW-1185">Reference proteome</keyword>
<evidence type="ECO:0000313" key="2">
    <source>
        <dbReference type="Proteomes" id="UP000291343"/>
    </source>
</evidence>
<dbReference type="EMBL" id="QKKF02022824">
    <property type="protein sequence ID" value="RZF38073.1"/>
    <property type="molecule type" value="Genomic_DNA"/>
</dbReference>
<evidence type="ECO:0008006" key="3">
    <source>
        <dbReference type="Google" id="ProtNLM"/>
    </source>
</evidence>
<dbReference type="PANTHER" id="PTHR35450:SF2">
    <property type="entry name" value="REVERSE TRANSCRIPTASE DOMAIN-CONTAINING PROTEIN"/>
    <property type="match status" value="1"/>
</dbReference>
<sequence length="139" mass="15987">MQLRGITHTKVKDSLKDKFMGRVTKILKSQLDGGKIVKAINTWAAPTLTYSFGIVKWSKTDLEEIERRVRVAMTKHRAHHPRSAVERVTLPRTMGGRGVIDLKNTYYSALHSLRQYFLSKADFPLYRVMIENDVDDVLL</sequence>
<dbReference type="PANTHER" id="PTHR35450">
    <property type="entry name" value="REVERSE TRANSCRIPTASE DOMAIN-CONTAINING PROTEIN"/>
    <property type="match status" value="1"/>
</dbReference>
<protein>
    <recommendedName>
        <fullName evidence="3">Reverse transcriptase domain-containing protein</fullName>
    </recommendedName>
</protein>
<name>A0A482WX56_LAOST</name>